<accession>A0A372M1U9</accession>
<evidence type="ECO:0000313" key="3">
    <source>
        <dbReference type="Proteomes" id="UP000263094"/>
    </source>
</evidence>
<feature type="transmembrane region" description="Helical" evidence="1">
    <location>
        <begin position="156"/>
        <end position="175"/>
    </location>
</feature>
<gene>
    <name evidence="2" type="ORF">DY218_21815</name>
</gene>
<dbReference type="InterPro" id="IPR013901">
    <property type="entry name" value="Anthrone_oxy"/>
</dbReference>
<reference evidence="2 3" key="1">
    <citation type="submission" date="2018-08" db="EMBL/GenBank/DDBJ databases">
        <title>Isolation, diversity and antifungal activity of Actinobacteria from wheat.</title>
        <authorList>
            <person name="Han C."/>
        </authorList>
    </citation>
    <scope>NUCLEOTIDE SEQUENCE [LARGE SCALE GENOMIC DNA]</scope>
    <source>
        <strain evidence="2 3">NEAU-YY421</strain>
    </source>
</reference>
<organism evidence="2 3">
    <name type="scientific">Streptomyces triticagri</name>
    <dbReference type="NCBI Taxonomy" id="2293568"/>
    <lineage>
        <taxon>Bacteria</taxon>
        <taxon>Bacillati</taxon>
        <taxon>Actinomycetota</taxon>
        <taxon>Actinomycetes</taxon>
        <taxon>Kitasatosporales</taxon>
        <taxon>Streptomycetaceae</taxon>
        <taxon>Streptomyces</taxon>
    </lineage>
</organism>
<feature type="transmembrane region" description="Helical" evidence="1">
    <location>
        <begin position="71"/>
        <end position="91"/>
    </location>
</feature>
<keyword evidence="1" id="KW-1133">Transmembrane helix</keyword>
<name>A0A372M1U9_9ACTN</name>
<keyword evidence="3" id="KW-1185">Reference proteome</keyword>
<keyword evidence="1" id="KW-0472">Membrane</keyword>
<comment type="caution">
    <text evidence="2">The sequence shown here is derived from an EMBL/GenBank/DDBJ whole genome shotgun (WGS) entry which is preliminary data.</text>
</comment>
<dbReference type="Proteomes" id="UP000263094">
    <property type="component" value="Unassembled WGS sequence"/>
</dbReference>
<proteinExistence type="predicted"/>
<dbReference type="EMBL" id="QUAK01000118">
    <property type="protein sequence ID" value="RFU84580.1"/>
    <property type="molecule type" value="Genomic_DNA"/>
</dbReference>
<keyword evidence="1" id="KW-0812">Transmembrane</keyword>
<protein>
    <submittedName>
        <fullName evidence="2">DUF1772 domain-containing protein</fullName>
    </submittedName>
</protein>
<dbReference type="Pfam" id="PF08592">
    <property type="entry name" value="Anthrone_oxy"/>
    <property type="match status" value="1"/>
</dbReference>
<sequence length="185" mass="19620">MTYDTSHPIPQRVDSGAGRAGILFLSIIVTGLLAGVFADWSNTIMPGLGDLDDRTFVLAFQSLDDAINNPLFLGAFTVAPLLIALCAVLQVRAGQRPVLWWILGGLLCYLVVAVITFGVHLPLNEDIGDAGVPQSAAAAAEARELLDESAWTAWNTVRALAATLSFGCLVLAFGLRGQSRPLSSR</sequence>
<dbReference type="RefSeq" id="WP_128557790.1">
    <property type="nucleotide sequence ID" value="NZ_QUAK01000118.1"/>
</dbReference>
<evidence type="ECO:0000313" key="2">
    <source>
        <dbReference type="EMBL" id="RFU84580.1"/>
    </source>
</evidence>
<dbReference type="AlphaFoldDB" id="A0A372M1U9"/>
<evidence type="ECO:0000256" key="1">
    <source>
        <dbReference type="SAM" id="Phobius"/>
    </source>
</evidence>
<feature type="transmembrane region" description="Helical" evidence="1">
    <location>
        <begin position="20"/>
        <end position="38"/>
    </location>
</feature>
<feature type="transmembrane region" description="Helical" evidence="1">
    <location>
        <begin position="98"/>
        <end position="119"/>
    </location>
</feature>
<dbReference type="OrthoDB" id="428263at2"/>